<dbReference type="InterPro" id="IPR050469">
    <property type="entry name" value="Diguanylate_Cyclase"/>
</dbReference>
<evidence type="ECO:0000259" key="5">
    <source>
        <dbReference type="PROSITE" id="PS50887"/>
    </source>
</evidence>
<gene>
    <name evidence="6" type="ORF">SMGD1_1008</name>
</gene>
<dbReference type="SMART" id="SM00267">
    <property type="entry name" value="GGDEF"/>
    <property type="match status" value="1"/>
</dbReference>
<dbReference type="InterPro" id="IPR043128">
    <property type="entry name" value="Rev_trsase/Diguanyl_cyclase"/>
</dbReference>
<comment type="catalytic activity">
    <reaction evidence="2">
        <text>2 GTP = 3',3'-c-di-GMP + 2 diphosphate</text>
        <dbReference type="Rhea" id="RHEA:24898"/>
        <dbReference type="ChEBI" id="CHEBI:33019"/>
        <dbReference type="ChEBI" id="CHEBI:37565"/>
        <dbReference type="ChEBI" id="CHEBI:58805"/>
        <dbReference type="EC" id="2.7.7.65"/>
    </reaction>
</comment>
<dbReference type="GO" id="GO:0043709">
    <property type="term" value="P:cell adhesion involved in single-species biofilm formation"/>
    <property type="evidence" value="ECO:0007669"/>
    <property type="project" value="TreeGrafter"/>
</dbReference>
<reference evidence="6 7" key="1">
    <citation type="journal article" date="2012" name="Proc. Natl. Acad. Sci. U.S.A.">
        <title>Genome and physiology of a model Epsilonproteobacterium responsible for sulfide detoxification in marine oxygen depletion zones.</title>
        <authorList>
            <person name="Grote J."/>
            <person name="Schott T."/>
            <person name="Bruckner C.G."/>
            <person name="Glockner F.O."/>
            <person name="Jost G."/>
            <person name="Teeling H."/>
            <person name="Labrenz M."/>
            <person name="Jurgens K."/>
        </authorList>
    </citation>
    <scope>NUCLEOTIDE SEQUENCE [LARGE SCALE GENOMIC DNA]</scope>
    <source>
        <strain evidence="6 7">GD1</strain>
    </source>
</reference>
<feature type="transmembrane region" description="Helical" evidence="3">
    <location>
        <begin position="207"/>
        <end position="225"/>
    </location>
</feature>
<feature type="domain" description="PAS" evidence="4">
    <location>
        <begin position="248"/>
        <end position="288"/>
    </location>
</feature>
<dbReference type="FunFam" id="3.30.70.270:FF:000001">
    <property type="entry name" value="Diguanylate cyclase domain protein"/>
    <property type="match status" value="1"/>
</dbReference>
<feature type="domain" description="GGDEF" evidence="5">
    <location>
        <begin position="412"/>
        <end position="539"/>
    </location>
</feature>
<evidence type="ECO:0000256" key="3">
    <source>
        <dbReference type="SAM" id="Phobius"/>
    </source>
</evidence>
<dbReference type="PROSITE" id="PS50112">
    <property type="entry name" value="PAS"/>
    <property type="match status" value="1"/>
</dbReference>
<dbReference type="Gene3D" id="3.30.70.270">
    <property type="match status" value="1"/>
</dbReference>
<dbReference type="PANTHER" id="PTHR45138:SF9">
    <property type="entry name" value="DIGUANYLATE CYCLASE DGCM-RELATED"/>
    <property type="match status" value="1"/>
</dbReference>
<accession>B6BGA6</accession>
<dbReference type="PATRIC" id="fig|929558.5.peg.1003"/>
<evidence type="ECO:0000256" key="1">
    <source>
        <dbReference type="ARBA" id="ARBA00012528"/>
    </source>
</evidence>
<evidence type="ECO:0000256" key="2">
    <source>
        <dbReference type="ARBA" id="ARBA00034247"/>
    </source>
</evidence>
<keyword evidence="3" id="KW-0812">Transmembrane</keyword>
<dbReference type="EMBL" id="AFRZ01000001">
    <property type="protein sequence ID" value="EHP29532.1"/>
    <property type="molecule type" value="Genomic_DNA"/>
</dbReference>
<dbReference type="RefSeq" id="WP_008336599.1">
    <property type="nucleotide sequence ID" value="NZ_AFRZ01000001.1"/>
</dbReference>
<name>B6BGA6_SULGG</name>
<dbReference type="AlphaFoldDB" id="B6BGA6"/>
<dbReference type="PANTHER" id="PTHR45138">
    <property type="entry name" value="REGULATORY COMPONENTS OF SENSORY TRANSDUCTION SYSTEM"/>
    <property type="match status" value="1"/>
</dbReference>
<sequence>MSNFNKYIALGALFIVSVFSLFYPIDVFSEKGVELQKHILVNQAQTHFQDQVNTRKWVAKYGGVYVKPLEGEKPNQYLPDNTLYVDENLTLFKVNPAWMTRQLSEIADIKDFHFRITSLIPINPNNKATPFEERALKHIDRTGQKEYYEISEGSNFEYMGALVTTKACLPCHEHQGYKLGDVRGGISVSLSSAEFRTVTSSIKNRAIILKIFVLFFLLSITLLIYKQLKHSEKLQSEVNRRTKEIESTKQLLQQIIDTDASFIVLADGKNVIYANKTILEFAGYTSVEEFREKHEYLSDMFEKVEDNDSFIQTYNDGVHWIEYVRREQDSKQLKVRIEKDGEHRYFRPYAKDIKTDDRVLYLVTFDEITNEYVKIKELEHMASTDVLTKLFNRSKLNDVLEKEIALSNAISSPLSIIFIDIDHFKDVNDTYGHDVGDKVLIDIANIISSSTRASDIAARWGGEEFMITLQSTDTAHASILAEKLRATVEEYIFAIVGNLTISLGVTEYMNNESEETFIKRVDKALYEAKESGRNRVVIK</sequence>
<dbReference type="CDD" id="cd01949">
    <property type="entry name" value="GGDEF"/>
    <property type="match status" value="1"/>
</dbReference>
<evidence type="ECO:0000313" key="6">
    <source>
        <dbReference type="EMBL" id="EHP29532.1"/>
    </source>
</evidence>
<dbReference type="InterPro" id="IPR021796">
    <property type="entry name" value="Tll0287-like_dom"/>
</dbReference>
<dbReference type="NCBIfam" id="TIGR00254">
    <property type="entry name" value="GGDEF"/>
    <property type="match status" value="1"/>
</dbReference>
<dbReference type="Proteomes" id="UP000006431">
    <property type="component" value="Unassembled WGS sequence"/>
</dbReference>
<organism evidence="6 7">
    <name type="scientific">Sulfurimonas gotlandica (strain DSM 19862 / JCM 16533 / GD1)</name>
    <dbReference type="NCBI Taxonomy" id="929558"/>
    <lineage>
        <taxon>Bacteria</taxon>
        <taxon>Pseudomonadati</taxon>
        <taxon>Campylobacterota</taxon>
        <taxon>Epsilonproteobacteria</taxon>
        <taxon>Campylobacterales</taxon>
        <taxon>Sulfurimonadaceae</taxon>
        <taxon>Sulfurimonas</taxon>
    </lineage>
</organism>
<evidence type="ECO:0000259" key="4">
    <source>
        <dbReference type="PROSITE" id="PS50112"/>
    </source>
</evidence>
<dbReference type="InterPro" id="IPR000014">
    <property type="entry name" value="PAS"/>
</dbReference>
<protein>
    <recommendedName>
        <fullName evidence="1">diguanylate cyclase</fullName>
        <ecNumber evidence="1">2.7.7.65</ecNumber>
    </recommendedName>
</protein>
<dbReference type="SUPFAM" id="SSF55073">
    <property type="entry name" value="Nucleotide cyclase"/>
    <property type="match status" value="1"/>
</dbReference>
<evidence type="ECO:0000313" key="7">
    <source>
        <dbReference type="Proteomes" id="UP000006431"/>
    </source>
</evidence>
<dbReference type="OrthoDB" id="9812260at2"/>
<keyword evidence="3" id="KW-0472">Membrane</keyword>
<dbReference type="InterPro" id="IPR000160">
    <property type="entry name" value="GGDEF_dom"/>
</dbReference>
<dbReference type="GO" id="GO:0005886">
    <property type="term" value="C:plasma membrane"/>
    <property type="evidence" value="ECO:0007669"/>
    <property type="project" value="TreeGrafter"/>
</dbReference>
<dbReference type="InterPro" id="IPR029787">
    <property type="entry name" value="Nucleotide_cyclase"/>
</dbReference>
<dbReference type="eggNOG" id="COG3706">
    <property type="taxonomic scope" value="Bacteria"/>
</dbReference>
<dbReference type="STRING" id="929558.SMGD1_1008"/>
<accession>H1FY25</accession>
<keyword evidence="3" id="KW-1133">Transmembrane helix</keyword>
<dbReference type="Pfam" id="PF11845">
    <property type="entry name" value="Tll0287-like"/>
    <property type="match status" value="1"/>
</dbReference>
<dbReference type="Pfam" id="PF00990">
    <property type="entry name" value="GGDEF"/>
    <property type="match status" value="1"/>
</dbReference>
<keyword evidence="7" id="KW-1185">Reference proteome</keyword>
<dbReference type="Gene3D" id="3.30.450.20">
    <property type="entry name" value="PAS domain"/>
    <property type="match status" value="1"/>
</dbReference>
<comment type="caution">
    <text evidence="6">The sequence shown here is derived from an EMBL/GenBank/DDBJ whole genome shotgun (WGS) entry which is preliminary data.</text>
</comment>
<dbReference type="EC" id="2.7.7.65" evidence="1"/>
<dbReference type="GO" id="GO:1902201">
    <property type="term" value="P:negative regulation of bacterial-type flagellum-dependent cell motility"/>
    <property type="evidence" value="ECO:0007669"/>
    <property type="project" value="TreeGrafter"/>
</dbReference>
<dbReference type="GO" id="GO:0052621">
    <property type="term" value="F:diguanylate cyclase activity"/>
    <property type="evidence" value="ECO:0007669"/>
    <property type="project" value="UniProtKB-EC"/>
</dbReference>
<dbReference type="PROSITE" id="PS50887">
    <property type="entry name" value="GGDEF"/>
    <property type="match status" value="1"/>
</dbReference>
<dbReference type="HOGENOM" id="CLU_033810_0_0_7"/>
<proteinExistence type="predicted"/>